<dbReference type="Gene3D" id="3.40.640.10">
    <property type="entry name" value="Type I PLP-dependent aspartate aminotransferase-like (Major domain)"/>
    <property type="match status" value="1"/>
</dbReference>
<dbReference type="InterPro" id="IPR015421">
    <property type="entry name" value="PyrdxlP-dep_Trfase_major"/>
</dbReference>
<dbReference type="Proteomes" id="UP000008066">
    <property type="component" value="Unassembled WGS sequence"/>
</dbReference>
<dbReference type="GO" id="GO:0030170">
    <property type="term" value="F:pyridoxal phosphate binding"/>
    <property type="evidence" value="ECO:0007669"/>
    <property type="project" value="InterPro"/>
</dbReference>
<dbReference type="InterPro" id="IPR050859">
    <property type="entry name" value="Class-I_PLP-dep_aminotransf"/>
</dbReference>
<organism evidence="9">
    <name type="scientific">Chaetomium thermophilum (strain DSM 1495 / CBS 144.50 / IMI 039719)</name>
    <name type="common">Thermochaetoides thermophila</name>
    <dbReference type="NCBI Taxonomy" id="759272"/>
    <lineage>
        <taxon>Eukaryota</taxon>
        <taxon>Fungi</taxon>
        <taxon>Dikarya</taxon>
        <taxon>Ascomycota</taxon>
        <taxon>Pezizomycotina</taxon>
        <taxon>Sordariomycetes</taxon>
        <taxon>Sordariomycetidae</taxon>
        <taxon>Sordariales</taxon>
        <taxon>Chaetomiaceae</taxon>
        <taxon>Thermochaetoides</taxon>
    </lineage>
</organism>
<dbReference type="SUPFAM" id="SSF53383">
    <property type="entry name" value="PLP-dependent transferases"/>
    <property type="match status" value="1"/>
</dbReference>
<evidence type="ECO:0000256" key="4">
    <source>
        <dbReference type="ARBA" id="ARBA00022679"/>
    </source>
</evidence>
<dbReference type="HOGENOM" id="CLU_017584_0_5_1"/>
<keyword evidence="9" id="KW-1185">Reference proteome</keyword>
<dbReference type="PANTHER" id="PTHR42790:SF1">
    <property type="entry name" value="AROMATIC AMINO ACID AMINOTRANSFERASE, HYPOTHETICAL (EUROFUNG)"/>
    <property type="match status" value="1"/>
</dbReference>
<name>G0SE20_CHATD</name>
<dbReference type="RefSeq" id="XP_006696528.1">
    <property type="nucleotide sequence ID" value="XM_006696465.1"/>
</dbReference>
<evidence type="ECO:0000259" key="7">
    <source>
        <dbReference type="Pfam" id="PF00155"/>
    </source>
</evidence>
<dbReference type="PANTHER" id="PTHR42790">
    <property type="entry name" value="AMINOTRANSFERASE"/>
    <property type="match status" value="1"/>
</dbReference>
<evidence type="ECO:0000256" key="1">
    <source>
        <dbReference type="ARBA" id="ARBA00001933"/>
    </source>
</evidence>
<keyword evidence="3 8" id="KW-0032">Aminotransferase</keyword>
<proteinExistence type="inferred from homology"/>
<dbReference type="eggNOG" id="KOG0634">
    <property type="taxonomic scope" value="Eukaryota"/>
</dbReference>
<feature type="region of interest" description="Disordered" evidence="6">
    <location>
        <begin position="1"/>
        <end position="21"/>
    </location>
</feature>
<sequence length="616" mass="68310">MTSHTDSDLPPPVDLSHHFSSITKRRAPSEIKDAYKFFSIPGILNIAGGLPNPSYFPFDTLEAQAAKPTRFTPPSSSNSSPVHITLPTSAPPKDGDPTKRIDVSTALQYGTPEGYPPLLGWIRDFTRKHLHPSAPYQGGPDVILTCGSTDGFAKVLSLLIDPWTEGKDDYRDRPGLLVEEFTYGNVLAQARPLGVNIVPVKADQQGLVAYGEGGLESVLGGWDASKGRRPNVLYTVSLGGNPTGTVVGMERRKEVYEVCRRWDVVVVEDEPYWFLQFPNAQKEQARGRGLAVPKGAEENVSKKPSSGDWFLESLTPSYMSIDTDGRVIRLDTFSKTVAPGCRLGWVTAQPAIIERLQRITEATTQQPSGFVQGLVAELLIGQQGNKQQSSKPGWFWASSRRNASDEKAWDFSGFIHWLSGLREAYESRMLRMCRALDRDNYLLNTSPGPSPSATVQVPSPDDDFLLVTKSPLYTFTYPAGGMFIWLRLNFPTHPLYSIPPPPRTLPPDLTPHQLLSSALMIYLTRKPYRVLAAPGSMFAATEEIRREEGWKWFRLCFAAVDEDKVEEAGRRFAEGVRGFWRVRDWKIVKKLVTEGADGDSVDGEQVWNIGAFGMGC</sequence>
<dbReference type="EMBL" id="GL988046">
    <property type="protein sequence ID" value="EGS18197.1"/>
    <property type="molecule type" value="Genomic_DNA"/>
</dbReference>
<keyword evidence="5" id="KW-0663">Pyridoxal phosphate</keyword>
<dbReference type="InterPro" id="IPR015424">
    <property type="entry name" value="PyrdxlP-dep_Trfase"/>
</dbReference>
<accession>G0SE20</accession>
<evidence type="ECO:0000256" key="2">
    <source>
        <dbReference type="ARBA" id="ARBA00007441"/>
    </source>
</evidence>
<dbReference type="OrthoDB" id="691673at2759"/>
<evidence type="ECO:0000256" key="5">
    <source>
        <dbReference type="ARBA" id="ARBA00022898"/>
    </source>
</evidence>
<evidence type="ECO:0000313" key="9">
    <source>
        <dbReference type="Proteomes" id="UP000008066"/>
    </source>
</evidence>
<dbReference type="InterPro" id="IPR004839">
    <property type="entry name" value="Aminotransferase_I/II_large"/>
</dbReference>
<dbReference type="KEGG" id="cthr:CTHT_0062120"/>
<dbReference type="CDD" id="cd00609">
    <property type="entry name" value="AAT_like"/>
    <property type="match status" value="1"/>
</dbReference>
<feature type="region of interest" description="Disordered" evidence="6">
    <location>
        <begin position="67"/>
        <end position="98"/>
    </location>
</feature>
<gene>
    <name evidence="8" type="ORF">CTHT_0062120</name>
</gene>
<comment type="cofactor">
    <cofactor evidence="1">
        <name>pyridoxal 5'-phosphate</name>
        <dbReference type="ChEBI" id="CHEBI:597326"/>
    </cofactor>
</comment>
<dbReference type="AlphaFoldDB" id="G0SE20"/>
<evidence type="ECO:0000313" key="8">
    <source>
        <dbReference type="EMBL" id="EGS18197.1"/>
    </source>
</evidence>
<reference evidence="8 9" key="1">
    <citation type="journal article" date="2011" name="Cell">
        <title>Insight into structure and assembly of the nuclear pore complex by utilizing the genome of a eukaryotic thermophile.</title>
        <authorList>
            <person name="Amlacher S."/>
            <person name="Sarges P."/>
            <person name="Flemming D."/>
            <person name="van Noort V."/>
            <person name="Kunze R."/>
            <person name="Devos D.P."/>
            <person name="Arumugam M."/>
            <person name="Bork P."/>
            <person name="Hurt E."/>
        </authorList>
    </citation>
    <scope>NUCLEOTIDE SEQUENCE [LARGE SCALE GENOMIC DNA]</scope>
    <source>
        <strain evidence="9">DSM 1495 / CBS 144.50 / IMI 039719</strain>
    </source>
</reference>
<feature type="domain" description="Aminotransferase class I/classII large" evidence="7">
    <location>
        <begin position="177"/>
        <end position="385"/>
    </location>
</feature>
<dbReference type="STRING" id="759272.G0SE20"/>
<keyword evidence="4 8" id="KW-0808">Transferase</keyword>
<protein>
    <submittedName>
        <fullName evidence="8">Aromatic amino acid aminotransferase-like protein</fullName>
    </submittedName>
</protein>
<comment type="similarity">
    <text evidence="2">Belongs to the class-I pyridoxal-phosphate-dependent aminotransferase family.</text>
</comment>
<evidence type="ECO:0000256" key="3">
    <source>
        <dbReference type="ARBA" id="ARBA00022576"/>
    </source>
</evidence>
<dbReference type="GeneID" id="18260250"/>
<dbReference type="GO" id="GO:1901605">
    <property type="term" value="P:alpha-amino acid metabolic process"/>
    <property type="evidence" value="ECO:0007669"/>
    <property type="project" value="TreeGrafter"/>
</dbReference>
<dbReference type="OMA" id="QREGILC"/>
<evidence type="ECO:0000256" key="6">
    <source>
        <dbReference type="SAM" id="MobiDB-lite"/>
    </source>
</evidence>
<dbReference type="GO" id="GO:0008483">
    <property type="term" value="F:transaminase activity"/>
    <property type="evidence" value="ECO:0007669"/>
    <property type="project" value="UniProtKB-KW"/>
</dbReference>
<feature type="compositionally biased region" description="Polar residues" evidence="6">
    <location>
        <begin position="72"/>
        <end position="88"/>
    </location>
</feature>
<dbReference type="Pfam" id="PF00155">
    <property type="entry name" value="Aminotran_1_2"/>
    <property type="match status" value="1"/>
</dbReference>